<feature type="region of interest" description="Disordered" evidence="9">
    <location>
        <begin position="574"/>
        <end position="597"/>
    </location>
</feature>
<proteinExistence type="inferred from homology"/>
<keyword evidence="7" id="KW-0694">RNA-binding</keyword>
<feature type="compositionally biased region" description="Low complexity" evidence="9">
    <location>
        <begin position="475"/>
        <end position="492"/>
    </location>
</feature>
<keyword evidence="6" id="KW-0378">Hydrolase</keyword>
<evidence type="ECO:0000313" key="12">
    <source>
        <dbReference type="Proteomes" id="UP000008837"/>
    </source>
</evidence>
<keyword evidence="4" id="KW-0963">Cytoplasm</keyword>
<evidence type="ECO:0000256" key="4">
    <source>
        <dbReference type="ARBA" id="ARBA00022490"/>
    </source>
</evidence>
<dbReference type="AlphaFoldDB" id="A8PW70"/>
<dbReference type="InterPro" id="IPR020084">
    <property type="entry name" value="NUDIX_hydrolase_CS"/>
</dbReference>
<comment type="subcellular location">
    <subcellularLocation>
        <location evidence="2">Cytoplasm</location>
    </subcellularLocation>
</comment>
<feature type="compositionally biased region" description="Polar residues" evidence="9">
    <location>
        <begin position="388"/>
        <end position="397"/>
    </location>
</feature>
<dbReference type="PROSITE" id="PS51462">
    <property type="entry name" value="NUDIX"/>
    <property type="match status" value="1"/>
</dbReference>
<evidence type="ECO:0000256" key="8">
    <source>
        <dbReference type="ARBA" id="ARBA00023211"/>
    </source>
</evidence>
<feature type="compositionally biased region" description="Polar residues" evidence="9">
    <location>
        <begin position="442"/>
        <end position="474"/>
    </location>
</feature>
<dbReference type="Gene3D" id="3.90.79.10">
    <property type="entry name" value="Nucleoside Triphosphate Pyrophosphohydrolase"/>
    <property type="match status" value="1"/>
</dbReference>
<dbReference type="CDD" id="cd03672">
    <property type="entry name" value="NUDIX_Dcp2p_Nudt20"/>
    <property type="match status" value="1"/>
</dbReference>
<feature type="region of interest" description="Disordered" evidence="9">
    <location>
        <begin position="329"/>
        <end position="492"/>
    </location>
</feature>
<dbReference type="SUPFAM" id="SSF55811">
    <property type="entry name" value="Nudix"/>
    <property type="match status" value="1"/>
</dbReference>
<keyword evidence="12" id="KW-1185">Reference proteome</keyword>
<feature type="region of interest" description="Disordered" evidence="9">
    <location>
        <begin position="174"/>
        <end position="265"/>
    </location>
</feature>
<evidence type="ECO:0000259" key="10">
    <source>
        <dbReference type="PROSITE" id="PS51462"/>
    </source>
</evidence>
<comment type="cofactor">
    <cofactor evidence="1">
        <name>Mn(2+)</name>
        <dbReference type="ChEBI" id="CHEBI:29035"/>
    </cofactor>
</comment>
<dbReference type="STRING" id="425265.A8PW70"/>
<feature type="region of interest" description="Disordered" evidence="9">
    <location>
        <begin position="504"/>
        <end position="537"/>
    </location>
</feature>
<feature type="compositionally biased region" description="Polar residues" evidence="9">
    <location>
        <begin position="349"/>
        <end position="367"/>
    </location>
</feature>
<evidence type="ECO:0000256" key="1">
    <source>
        <dbReference type="ARBA" id="ARBA00001936"/>
    </source>
</evidence>
<dbReference type="PANTHER" id="PTHR23114">
    <property type="entry name" value="M7GPPPN-MRNA HYDROLASE"/>
    <property type="match status" value="1"/>
</dbReference>
<dbReference type="GO" id="GO:0140933">
    <property type="term" value="F:5'-(N(7)-methylguanosine 5'-triphospho)-[mRNA] hydrolase activity"/>
    <property type="evidence" value="ECO:0007669"/>
    <property type="project" value="InterPro"/>
</dbReference>
<comment type="caution">
    <text evidence="11">The sequence shown here is derived from an EMBL/GenBank/DDBJ whole genome shotgun (WGS) entry which is preliminary data.</text>
</comment>
<dbReference type="InParanoid" id="A8PW70"/>
<dbReference type="PANTHER" id="PTHR23114:SF17">
    <property type="entry name" value="M7GPPPN-MRNA HYDROLASE"/>
    <property type="match status" value="1"/>
</dbReference>
<dbReference type="InterPro" id="IPR044099">
    <property type="entry name" value="Dcp2_NUDIX"/>
</dbReference>
<gene>
    <name evidence="11" type="ORF">MGL_1038</name>
</gene>
<sequence>MEYKTRVPVCGAILLSEDWTEVRTIIRSNYASHGLEQFANDAQCVLVKGWGKGASWTFPKGKINKNEDQRDCALREVLEETGFDAHDLLPKDSKDFFELTDREQKSRLYVVPGVPRDTKFETRTRREISRIEWFKLGDLPTAKNPKVPSSELGGRFYRVTPFMMRLRRWIQANKRSHPKRPNQQSPMPGHKDSGTSVNMDELFGTATPPPKPAGTQKPGLIALPPSAMRQLSSNKMKQPKDDVSAPPTRSSAPELANSKSSDDSKQQLLLSLLHGSHPLPAPPPSDQQPRIDGSAALRALLGAHSKRYEPSNPTQSQTHNTNSLLSLLQASKPPPKEPVEAHPMPYLRSPTSTGMQSLTPGSSVDKQSSNDREQHVANRLSSLIVGPNGSNGPSQPESKPDLPIVTGSTPTSVPPAQTPAPATTTPFNPVSRPGMFPFPHTMIQSSPSSWSGNSYIPQPQNAPVPTSGAVSSTLADATTAAGPTAPAAPSNRQQQALLSALLGSSKPQATSAHSTPSSPAVRTFSSHASNMPAPANVPQGPCNAPLPAPVTTPAPIPSDSGNAMNLLNILNRPPTSTPMRDSHAPASAAVPTSGAQNTSNSLLATLLHGKGP</sequence>
<dbReference type="Pfam" id="PF00293">
    <property type="entry name" value="NUDIX"/>
    <property type="match status" value="1"/>
</dbReference>
<dbReference type="GO" id="GO:0000932">
    <property type="term" value="C:P-body"/>
    <property type="evidence" value="ECO:0007669"/>
    <property type="project" value="TreeGrafter"/>
</dbReference>
<dbReference type="InterPro" id="IPR000086">
    <property type="entry name" value="NUDIX_hydrolase_dom"/>
</dbReference>
<dbReference type="GO" id="GO:0000184">
    <property type="term" value="P:nuclear-transcribed mRNA catabolic process, nonsense-mediated decay"/>
    <property type="evidence" value="ECO:0007669"/>
    <property type="project" value="InterPro"/>
</dbReference>
<evidence type="ECO:0000256" key="9">
    <source>
        <dbReference type="SAM" id="MobiDB-lite"/>
    </source>
</evidence>
<dbReference type="EMBL" id="AAYY01000003">
    <property type="protein sequence ID" value="EDP44556.1"/>
    <property type="molecule type" value="Genomic_DNA"/>
</dbReference>
<dbReference type="GeneID" id="5856075"/>
<dbReference type="OrthoDB" id="18996at2759"/>
<keyword evidence="8" id="KW-0464">Manganese</keyword>
<evidence type="ECO:0000256" key="3">
    <source>
        <dbReference type="ARBA" id="ARBA00005279"/>
    </source>
</evidence>
<protein>
    <recommendedName>
        <fullName evidence="10">Nudix hydrolase domain-containing protein</fullName>
    </recommendedName>
</protein>
<evidence type="ECO:0000256" key="6">
    <source>
        <dbReference type="ARBA" id="ARBA00022801"/>
    </source>
</evidence>
<dbReference type="PROSITE" id="PS00893">
    <property type="entry name" value="NUDIX_BOX"/>
    <property type="match status" value="1"/>
</dbReference>
<feature type="domain" description="Nudix hydrolase" evidence="10">
    <location>
        <begin position="5"/>
        <end position="158"/>
    </location>
</feature>
<dbReference type="Proteomes" id="UP000008837">
    <property type="component" value="Unassembled WGS sequence"/>
</dbReference>
<dbReference type="RefSeq" id="XP_001731770.1">
    <property type="nucleotide sequence ID" value="XM_001731718.1"/>
</dbReference>
<dbReference type="OMA" id="FANDAQC"/>
<dbReference type="KEGG" id="mgl:MGL_1038"/>
<comment type="similarity">
    <text evidence="3">Belongs to the Nudix hydrolase family. DCP2 subfamily.</text>
</comment>
<evidence type="ECO:0000256" key="5">
    <source>
        <dbReference type="ARBA" id="ARBA00022723"/>
    </source>
</evidence>
<organism evidence="11 12">
    <name type="scientific">Malassezia globosa (strain ATCC MYA-4612 / CBS 7966)</name>
    <name type="common">Dandruff-associated fungus</name>
    <dbReference type="NCBI Taxonomy" id="425265"/>
    <lineage>
        <taxon>Eukaryota</taxon>
        <taxon>Fungi</taxon>
        <taxon>Dikarya</taxon>
        <taxon>Basidiomycota</taxon>
        <taxon>Ustilaginomycotina</taxon>
        <taxon>Malasseziomycetes</taxon>
        <taxon>Malasseziales</taxon>
        <taxon>Malasseziaceae</taxon>
        <taxon>Malassezia</taxon>
    </lineage>
</organism>
<reference evidence="11 12" key="1">
    <citation type="journal article" date="2007" name="Proc. Natl. Acad. Sci. U.S.A.">
        <title>Dandruff-associated Malassezia genomes reveal convergent and divergent virulence traits shared with plant and human fungal pathogens.</title>
        <authorList>
            <person name="Xu J."/>
            <person name="Saunders C.W."/>
            <person name="Hu P."/>
            <person name="Grant R.A."/>
            <person name="Boekhout T."/>
            <person name="Kuramae E.E."/>
            <person name="Kronstad J.W."/>
            <person name="Deangelis Y.M."/>
            <person name="Reeder N.L."/>
            <person name="Johnstone K.R."/>
            <person name="Leland M."/>
            <person name="Fieno A.M."/>
            <person name="Begley W.M."/>
            <person name="Sun Y."/>
            <person name="Lacey M.P."/>
            <person name="Chaudhary T."/>
            <person name="Keough T."/>
            <person name="Chu L."/>
            <person name="Sears R."/>
            <person name="Yuan B."/>
            <person name="Dawson T.L.Jr."/>
        </authorList>
    </citation>
    <scope>NUCLEOTIDE SEQUENCE [LARGE SCALE GENOMIC DNA]</scope>
    <source>
        <strain evidence="12">ATCC MYA-4612 / CBS 7966</strain>
    </source>
</reference>
<dbReference type="FunFam" id="3.90.79.10:FF:000003">
    <property type="entry name" value="M7GpppN-mRNA hydrolase isoform 2"/>
    <property type="match status" value="1"/>
</dbReference>
<evidence type="ECO:0000256" key="7">
    <source>
        <dbReference type="ARBA" id="ARBA00022884"/>
    </source>
</evidence>
<evidence type="ECO:0000313" key="11">
    <source>
        <dbReference type="EMBL" id="EDP44556.1"/>
    </source>
</evidence>
<accession>A8PW70</accession>
<evidence type="ECO:0000256" key="2">
    <source>
        <dbReference type="ARBA" id="ARBA00004496"/>
    </source>
</evidence>
<dbReference type="VEuPathDB" id="FungiDB:MGL_1038"/>
<dbReference type="GO" id="GO:0003723">
    <property type="term" value="F:RNA binding"/>
    <property type="evidence" value="ECO:0007669"/>
    <property type="project" value="UniProtKB-KW"/>
</dbReference>
<dbReference type="InterPro" id="IPR015797">
    <property type="entry name" value="NUDIX_hydrolase-like_dom_sf"/>
</dbReference>
<dbReference type="GO" id="GO:0046872">
    <property type="term" value="F:metal ion binding"/>
    <property type="evidence" value="ECO:0007669"/>
    <property type="project" value="UniProtKB-KW"/>
</dbReference>
<name>A8PW70_MALGO</name>
<feature type="compositionally biased region" description="Low complexity" evidence="9">
    <location>
        <begin position="504"/>
        <end position="520"/>
    </location>
</feature>
<dbReference type="GO" id="GO:0000290">
    <property type="term" value="P:deadenylation-dependent decapping of nuclear-transcribed mRNA"/>
    <property type="evidence" value="ECO:0007669"/>
    <property type="project" value="InterPro"/>
</dbReference>
<keyword evidence="5" id="KW-0479">Metal-binding</keyword>